<dbReference type="SMART" id="SM00331">
    <property type="entry name" value="PP2C_SIG"/>
    <property type="match status" value="1"/>
</dbReference>
<dbReference type="PROSITE" id="PS51746">
    <property type="entry name" value="PPM_2"/>
    <property type="match status" value="1"/>
</dbReference>
<keyword evidence="2" id="KW-0378">Hydrolase</keyword>
<gene>
    <name evidence="2" type="ORF">JOC27_001705</name>
</gene>
<dbReference type="EC" id="3.1.3.16" evidence="2"/>
<accession>A0ABS2Q8Z1</accession>
<dbReference type="SMART" id="SM00332">
    <property type="entry name" value="PP2Cc"/>
    <property type="match status" value="1"/>
</dbReference>
<dbReference type="GO" id="GO:0004722">
    <property type="term" value="F:protein serine/threonine phosphatase activity"/>
    <property type="evidence" value="ECO:0007669"/>
    <property type="project" value="UniProtKB-EC"/>
</dbReference>
<dbReference type="CDD" id="cd00143">
    <property type="entry name" value="PP2Cc"/>
    <property type="match status" value="1"/>
</dbReference>
<dbReference type="InterPro" id="IPR001932">
    <property type="entry name" value="PPM-type_phosphatase-like_dom"/>
</dbReference>
<protein>
    <submittedName>
        <fullName evidence="2">Protein phosphatase</fullName>
        <ecNumber evidence="2">3.1.3.16</ecNumber>
    </submittedName>
</protein>
<dbReference type="SUPFAM" id="SSF81606">
    <property type="entry name" value="PP2C-like"/>
    <property type="match status" value="1"/>
</dbReference>
<evidence type="ECO:0000313" key="2">
    <source>
        <dbReference type="EMBL" id="MBM7658252.1"/>
    </source>
</evidence>
<evidence type="ECO:0000259" key="1">
    <source>
        <dbReference type="PROSITE" id="PS51746"/>
    </source>
</evidence>
<name>A0ABS2Q8Z1_9BACL</name>
<dbReference type="InterPro" id="IPR015655">
    <property type="entry name" value="PP2C"/>
</dbReference>
<feature type="domain" description="PPM-type phosphatase" evidence="1">
    <location>
        <begin position="2"/>
        <end position="242"/>
    </location>
</feature>
<dbReference type="Gene3D" id="3.60.40.10">
    <property type="entry name" value="PPM-type phosphatase domain"/>
    <property type="match status" value="1"/>
</dbReference>
<dbReference type="InterPro" id="IPR036457">
    <property type="entry name" value="PPM-type-like_dom_sf"/>
</dbReference>
<dbReference type="RefSeq" id="WP_205006817.1">
    <property type="nucleotide sequence ID" value="NZ_CBCRXA010000013.1"/>
</dbReference>
<dbReference type="EMBL" id="JAFBEV010000014">
    <property type="protein sequence ID" value="MBM7658252.1"/>
    <property type="molecule type" value="Genomic_DNA"/>
</dbReference>
<evidence type="ECO:0000313" key="3">
    <source>
        <dbReference type="Proteomes" id="UP000823201"/>
    </source>
</evidence>
<comment type="caution">
    <text evidence="2">The sequence shown here is derived from an EMBL/GenBank/DDBJ whole genome shotgun (WGS) entry which is preliminary data.</text>
</comment>
<dbReference type="Proteomes" id="UP000823201">
    <property type="component" value="Unassembled WGS sequence"/>
</dbReference>
<reference evidence="2 3" key="1">
    <citation type="submission" date="2021-01" db="EMBL/GenBank/DDBJ databases">
        <title>Genomic Encyclopedia of Type Strains, Phase IV (KMG-IV): sequencing the most valuable type-strain genomes for metagenomic binning, comparative biology and taxonomic classification.</title>
        <authorList>
            <person name="Goeker M."/>
        </authorList>
    </citation>
    <scope>NUCLEOTIDE SEQUENCE [LARGE SCALE GENOMIC DNA]</scope>
    <source>
        <strain evidence="2 3">DSM 100968</strain>
    </source>
</reference>
<organism evidence="2 3">
    <name type="scientific">Sporolactobacillus spathodeae</name>
    <dbReference type="NCBI Taxonomy" id="1465502"/>
    <lineage>
        <taxon>Bacteria</taxon>
        <taxon>Bacillati</taxon>
        <taxon>Bacillota</taxon>
        <taxon>Bacilli</taxon>
        <taxon>Bacillales</taxon>
        <taxon>Sporolactobacillaceae</taxon>
        <taxon>Sporolactobacillus</taxon>
    </lineage>
</organism>
<dbReference type="PANTHER" id="PTHR47992">
    <property type="entry name" value="PROTEIN PHOSPHATASE"/>
    <property type="match status" value="1"/>
</dbReference>
<keyword evidence="3" id="KW-1185">Reference proteome</keyword>
<dbReference type="Pfam" id="PF13672">
    <property type="entry name" value="PP2C_2"/>
    <property type="match status" value="1"/>
</dbReference>
<proteinExistence type="predicted"/>
<dbReference type="NCBIfam" id="NF033484">
    <property type="entry name" value="Stp1_PP2C_phos"/>
    <property type="match status" value="1"/>
</dbReference>
<sequence>MRAVFGSDVGRQRSHNEDSVNVFYKNNQLLGVVADGMGGHAAGEVASGMALKFAEEKWNQLEEPLTEDAAVTWLNHLVRTVNVHLYDYSEANDDCRGMGTTFAAALCSEDFIVITTVGDSRVYSWLQGSEARQITEDHTLVNELVKSGQISRADAESHPEKHVLMRALGTEPTIALDTFTRDWSDCSHLILCSDGLTNKLSSLQMRAIMESEGPLEEKTEKMIQAANEAGGEDNISLIIISHDSDGETR</sequence>